<dbReference type="AlphaFoldDB" id="A0A0C5VWK3"/>
<name>A0A0C5VWK3_9GAMM</name>
<accession>A0A0C5VWK3</accession>
<organism evidence="1 2">
    <name type="scientific">Gynuella sunshinyii YC6258</name>
    <dbReference type="NCBI Taxonomy" id="1445510"/>
    <lineage>
        <taxon>Bacteria</taxon>
        <taxon>Pseudomonadati</taxon>
        <taxon>Pseudomonadota</taxon>
        <taxon>Gammaproteobacteria</taxon>
        <taxon>Oceanospirillales</taxon>
        <taxon>Saccharospirillaceae</taxon>
        <taxon>Gynuella</taxon>
    </lineage>
</organism>
<sequence length="65" mass="6923">MVQLSWLPNGVYLPPDCPDTCCQAVFSGNNRVSGGSFSATPVLGYLQNGRNGIMVLDMVSMSAVR</sequence>
<dbReference type="EMBL" id="CP007142">
    <property type="protein sequence ID" value="AJQ97683.1"/>
    <property type="molecule type" value="Genomic_DNA"/>
</dbReference>
<evidence type="ECO:0000313" key="2">
    <source>
        <dbReference type="Proteomes" id="UP000032266"/>
    </source>
</evidence>
<dbReference type="KEGG" id="gsn:YC6258_05655"/>
<evidence type="ECO:0000313" key="1">
    <source>
        <dbReference type="EMBL" id="AJQ97683.1"/>
    </source>
</evidence>
<keyword evidence="2" id="KW-1185">Reference proteome</keyword>
<dbReference type="HOGENOM" id="CLU_2843715_0_0_6"/>
<dbReference type="Proteomes" id="UP000032266">
    <property type="component" value="Chromosome"/>
</dbReference>
<gene>
    <name evidence="1" type="ORF">YC6258_05655</name>
</gene>
<reference evidence="1 2" key="1">
    <citation type="submission" date="2014-01" db="EMBL/GenBank/DDBJ databases">
        <title>Full genme sequencing of cellulolytic bacterium Gynuella sunshinyii YC6258T gen. nov., sp. nov.</title>
        <authorList>
            <person name="Khan H."/>
            <person name="Chung E.J."/>
            <person name="Chung Y.R."/>
        </authorList>
    </citation>
    <scope>NUCLEOTIDE SEQUENCE [LARGE SCALE GENOMIC DNA]</scope>
    <source>
        <strain evidence="1 2">YC6258</strain>
    </source>
</reference>
<protein>
    <submittedName>
        <fullName evidence="1">Uncharacterized protein</fullName>
    </submittedName>
</protein>
<proteinExistence type="predicted"/>